<dbReference type="InterPro" id="IPR018490">
    <property type="entry name" value="cNMP-bd_dom_sf"/>
</dbReference>
<name>A0A919YCK9_9BACL</name>
<evidence type="ECO:0000256" key="3">
    <source>
        <dbReference type="ARBA" id="ARBA00023159"/>
    </source>
</evidence>
<dbReference type="GO" id="GO:0005829">
    <property type="term" value="C:cytosol"/>
    <property type="evidence" value="ECO:0007669"/>
    <property type="project" value="TreeGrafter"/>
</dbReference>
<dbReference type="RefSeq" id="WP_212979365.1">
    <property type="nucleotide sequence ID" value="NZ_AP025343.1"/>
</dbReference>
<dbReference type="Pfam" id="PF13545">
    <property type="entry name" value="HTH_Crp_2"/>
    <property type="match status" value="1"/>
</dbReference>
<keyword evidence="1" id="KW-0805">Transcription regulation</keyword>
<dbReference type="PANTHER" id="PTHR24567:SF74">
    <property type="entry name" value="HTH-TYPE TRANSCRIPTIONAL REGULATOR ARCR"/>
    <property type="match status" value="1"/>
</dbReference>
<dbReference type="SMART" id="SM00100">
    <property type="entry name" value="cNMP"/>
    <property type="match status" value="1"/>
</dbReference>
<gene>
    <name evidence="6" type="ORF">J34TS1_35020</name>
</gene>
<evidence type="ECO:0000256" key="2">
    <source>
        <dbReference type="ARBA" id="ARBA00023125"/>
    </source>
</evidence>
<dbReference type="Pfam" id="PF00027">
    <property type="entry name" value="cNMP_binding"/>
    <property type="match status" value="1"/>
</dbReference>
<evidence type="ECO:0000256" key="1">
    <source>
        <dbReference type="ARBA" id="ARBA00023015"/>
    </source>
</evidence>
<dbReference type="Gene3D" id="1.10.10.10">
    <property type="entry name" value="Winged helix-like DNA-binding domain superfamily/Winged helix DNA-binding domain"/>
    <property type="match status" value="1"/>
</dbReference>
<dbReference type="InterPro" id="IPR012318">
    <property type="entry name" value="HTH_CRP"/>
</dbReference>
<dbReference type="Gene3D" id="2.60.120.10">
    <property type="entry name" value="Jelly Rolls"/>
    <property type="match status" value="1"/>
</dbReference>
<dbReference type="InterPro" id="IPR000595">
    <property type="entry name" value="cNMP-bd_dom"/>
</dbReference>
<dbReference type="InterPro" id="IPR050397">
    <property type="entry name" value="Env_Response_Regulators"/>
</dbReference>
<comment type="caution">
    <text evidence="6">The sequence shown here is derived from an EMBL/GenBank/DDBJ whole genome shotgun (WGS) entry which is preliminary data.</text>
</comment>
<dbReference type="CDD" id="cd00038">
    <property type="entry name" value="CAP_ED"/>
    <property type="match status" value="1"/>
</dbReference>
<keyword evidence="2" id="KW-0238">DNA-binding</keyword>
<dbReference type="SUPFAM" id="SSF51206">
    <property type="entry name" value="cAMP-binding domain-like"/>
    <property type="match status" value="1"/>
</dbReference>
<dbReference type="SUPFAM" id="SSF46785">
    <property type="entry name" value="Winged helix' DNA-binding domain"/>
    <property type="match status" value="1"/>
</dbReference>
<dbReference type="PROSITE" id="PS50042">
    <property type="entry name" value="CNMP_BINDING_3"/>
    <property type="match status" value="1"/>
</dbReference>
<dbReference type="AlphaFoldDB" id="A0A919YCK9"/>
<feature type="domain" description="Cyclic nucleotide-binding" evidence="5">
    <location>
        <begin position="12"/>
        <end position="131"/>
    </location>
</feature>
<dbReference type="EMBL" id="BORT01000016">
    <property type="protein sequence ID" value="GIO48737.1"/>
    <property type="molecule type" value="Genomic_DNA"/>
</dbReference>
<dbReference type="InterPro" id="IPR036390">
    <property type="entry name" value="WH_DNA-bd_sf"/>
</dbReference>
<evidence type="ECO:0000313" key="6">
    <source>
        <dbReference type="EMBL" id="GIO48737.1"/>
    </source>
</evidence>
<dbReference type="InterPro" id="IPR036388">
    <property type="entry name" value="WH-like_DNA-bd_sf"/>
</dbReference>
<reference evidence="6 7" key="1">
    <citation type="submission" date="2021-03" db="EMBL/GenBank/DDBJ databases">
        <title>Antimicrobial resistance genes in bacteria isolated from Japanese honey, and their potential for conferring macrolide and lincosamide resistance in the American foulbrood pathogen Paenibacillus larvae.</title>
        <authorList>
            <person name="Okamoto M."/>
            <person name="Kumagai M."/>
            <person name="Kanamori H."/>
            <person name="Takamatsu D."/>
        </authorList>
    </citation>
    <scope>NUCLEOTIDE SEQUENCE [LARGE SCALE GENOMIC DNA]</scope>
    <source>
        <strain evidence="6 7">J34TS1</strain>
    </source>
</reference>
<organism evidence="6 7">
    <name type="scientific">Paenibacillus azoreducens</name>
    <dbReference type="NCBI Taxonomy" id="116718"/>
    <lineage>
        <taxon>Bacteria</taxon>
        <taxon>Bacillati</taxon>
        <taxon>Bacillota</taxon>
        <taxon>Bacilli</taxon>
        <taxon>Bacillales</taxon>
        <taxon>Paenibacillaceae</taxon>
        <taxon>Paenibacillus</taxon>
    </lineage>
</organism>
<dbReference type="GO" id="GO:0003677">
    <property type="term" value="F:DNA binding"/>
    <property type="evidence" value="ECO:0007669"/>
    <property type="project" value="UniProtKB-KW"/>
</dbReference>
<dbReference type="InterPro" id="IPR014710">
    <property type="entry name" value="RmlC-like_jellyroll"/>
</dbReference>
<evidence type="ECO:0000256" key="4">
    <source>
        <dbReference type="ARBA" id="ARBA00023163"/>
    </source>
</evidence>
<keyword evidence="4" id="KW-0804">Transcription</keyword>
<evidence type="ECO:0000313" key="7">
    <source>
        <dbReference type="Proteomes" id="UP000682811"/>
    </source>
</evidence>
<dbReference type="PANTHER" id="PTHR24567">
    <property type="entry name" value="CRP FAMILY TRANSCRIPTIONAL REGULATORY PROTEIN"/>
    <property type="match status" value="1"/>
</dbReference>
<evidence type="ECO:0000259" key="5">
    <source>
        <dbReference type="PROSITE" id="PS50042"/>
    </source>
</evidence>
<protein>
    <recommendedName>
        <fullName evidence="5">Cyclic nucleotide-binding domain-containing protein</fullName>
    </recommendedName>
</protein>
<keyword evidence="7" id="KW-1185">Reference proteome</keyword>
<dbReference type="SMART" id="SM00419">
    <property type="entry name" value="HTH_CRP"/>
    <property type="match status" value="1"/>
</dbReference>
<sequence length="236" mass="26717">MSRIKYLSRVNLFQVLDTPDLQEIEDGIPIEPVPKGTVVYSPHTKKPMLYLVKSGTVRLYSVTAEGKELTLDVLGTGHIFGDIGSLVSDHNVHAIALEESVICTMDYEQFKFLLREKPELGIRFIEIMSARIKEVEELLEHMAYSSVRKRLLFLLYKLSTKFAENSGTEAEGAGQTEWVKLKVELTHQELASMTGNIRETVTETLNQLMAEGILKKNGSRKALWIHTERLKKALVE</sequence>
<keyword evidence="3" id="KW-0010">Activator</keyword>
<dbReference type="GO" id="GO:0003700">
    <property type="term" value="F:DNA-binding transcription factor activity"/>
    <property type="evidence" value="ECO:0007669"/>
    <property type="project" value="TreeGrafter"/>
</dbReference>
<proteinExistence type="predicted"/>
<dbReference type="Proteomes" id="UP000682811">
    <property type="component" value="Unassembled WGS sequence"/>
</dbReference>
<accession>A0A919YCK9</accession>